<evidence type="ECO:0000313" key="2">
    <source>
        <dbReference type="Proteomes" id="UP000183832"/>
    </source>
</evidence>
<evidence type="ECO:0000313" key="1">
    <source>
        <dbReference type="EMBL" id="CRK86930.1"/>
    </source>
</evidence>
<sequence>MESRIQISLSEIDLRDRVVAIYDFCLYKKPLEGSHAASQFFNGMSTDKMKTITLSAFLFIDFTNLGDEMKRVAHLYISLEILICTMLSQE</sequence>
<organism evidence="1 2">
    <name type="scientific">Clunio marinus</name>
    <dbReference type="NCBI Taxonomy" id="568069"/>
    <lineage>
        <taxon>Eukaryota</taxon>
        <taxon>Metazoa</taxon>
        <taxon>Ecdysozoa</taxon>
        <taxon>Arthropoda</taxon>
        <taxon>Hexapoda</taxon>
        <taxon>Insecta</taxon>
        <taxon>Pterygota</taxon>
        <taxon>Neoptera</taxon>
        <taxon>Endopterygota</taxon>
        <taxon>Diptera</taxon>
        <taxon>Nematocera</taxon>
        <taxon>Chironomoidea</taxon>
        <taxon>Chironomidae</taxon>
        <taxon>Clunio</taxon>
    </lineage>
</organism>
<dbReference type="AlphaFoldDB" id="A0A1J1HH96"/>
<reference evidence="1" key="1">
    <citation type="submission" date="2015-04" db="EMBL/GenBank/DDBJ databases">
        <authorList>
            <person name="Syromyatnikov M.Y."/>
            <person name="Popov V.N."/>
        </authorList>
    </citation>
    <scope>NUCLEOTIDE SEQUENCE [LARGE SCALE GENOMIC DNA]</scope>
</reference>
<accession>A0A1J1HH96</accession>
<dbReference type="EMBL" id="CVRI01000002">
    <property type="protein sequence ID" value="CRK86930.1"/>
    <property type="molecule type" value="Genomic_DNA"/>
</dbReference>
<name>A0A1J1HH96_9DIPT</name>
<dbReference type="Proteomes" id="UP000183832">
    <property type="component" value="Unassembled WGS sequence"/>
</dbReference>
<keyword evidence="2" id="KW-1185">Reference proteome</keyword>
<gene>
    <name evidence="1" type="ORF">CLUMA_CG000751</name>
</gene>
<protein>
    <submittedName>
        <fullName evidence="1">CLUMA_CG000751, isoform A</fullName>
    </submittedName>
</protein>
<proteinExistence type="predicted"/>